<dbReference type="NCBIfam" id="NF047368">
    <property type="entry name" value="collar_FlbB"/>
    <property type="match status" value="1"/>
</dbReference>
<evidence type="ECO:0000256" key="1">
    <source>
        <dbReference type="SAM" id="Coils"/>
    </source>
</evidence>
<protein>
    <recommendedName>
        <fullName evidence="5">Flagellar protein FlbB</fullName>
    </recommendedName>
</protein>
<dbReference type="STRING" id="243275.TDE_1334"/>
<dbReference type="OrthoDB" id="350547at2"/>
<dbReference type="HOGENOM" id="CLU_111537_0_0_12"/>
<reference evidence="3 4" key="1">
    <citation type="journal article" date="2004" name="Proc. Natl. Acad. Sci. U.S.A.">
        <title>Comparison of the genome of the oral pathogen Treponema denticola with other spirochete genomes.</title>
        <authorList>
            <person name="Seshadri R."/>
            <person name="Myers G.S."/>
            <person name="Tettelin H."/>
            <person name="Eisen J.A."/>
            <person name="Heidelberg J.F."/>
            <person name="Dodson R.J."/>
            <person name="Davidsen T.M."/>
            <person name="DeBoy R.T."/>
            <person name="Fouts D.E."/>
            <person name="Haft D.H."/>
            <person name="Selengut J."/>
            <person name="Ren Q."/>
            <person name="Brinkac L.M."/>
            <person name="Madupu R."/>
            <person name="Kolonay J."/>
            <person name="Durkin S.A."/>
            <person name="Daugherty S.C."/>
            <person name="Shetty J."/>
            <person name="Shvartsbeyn A."/>
            <person name="Gebregeorgis E."/>
            <person name="Geer K."/>
            <person name="Tsegaye G."/>
            <person name="Malek J."/>
            <person name="Ayodeji B."/>
            <person name="Shatsman S."/>
            <person name="McLeod M.P."/>
            <person name="Smajs D."/>
            <person name="Howell J.K."/>
            <person name="Pal S."/>
            <person name="Amin A."/>
            <person name="Vashisth P."/>
            <person name="McNeill T.Z."/>
            <person name="Xiang Q."/>
            <person name="Sodergren E."/>
            <person name="Baca E."/>
            <person name="Weinstock G.M."/>
            <person name="Norris S.J."/>
            <person name="Fraser C.M."/>
            <person name="Paulsen I.T."/>
        </authorList>
    </citation>
    <scope>NUCLEOTIDE SEQUENCE [LARGE SCALE GENOMIC DNA]</scope>
    <source>
        <strain evidence="4">ATCC 35405 / DSM 14222 / CIP 103919 / JCM 8153 / KCTC 15104</strain>
    </source>
</reference>
<organism evidence="3 4">
    <name type="scientific">Treponema denticola (strain ATCC 35405 / DSM 14222 / CIP 103919 / JCM 8153 / KCTC 15104)</name>
    <dbReference type="NCBI Taxonomy" id="243275"/>
    <lineage>
        <taxon>Bacteria</taxon>
        <taxon>Pseudomonadati</taxon>
        <taxon>Spirochaetota</taxon>
        <taxon>Spirochaetia</taxon>
        <taxon>Spirochaetales</taxon>
        <taxon>Treponemataceae</taxon>
        <taxon>Treponema</taxon>
    </lineage>
</organism>
<dbReference type="InterPro" id="IPR058225">
    <property type="entry name" value="FlbB-like"/>
</dbReference>
<dbReference type="PATRIC" id="fig|243275.7.peg.1282"/>
<accession>Q73N22</accession>
<keyword evidence="2" id="KW-1133">Transmembrane helix</keyword>
<gene>
    <name evidence="3" type="ordered locus">TDE_1334</name>
</gene>
<dbReference type="PaxDb" id="243275-TDE_1334"/>
<feature type="transmembrane region" description="Helical" evidence="2">
    <location>
        <begin position="15"/>
        <end position="36"/>
    </location>
</feature>
<dbReference type="EMBL" id="AE017226">
    <property type="protein sequence ID" value="AAS11851.1"/>
    <property type="molecule type" value="Genomic_DNA"/>
</dbReference>
<keyword evidence="2" id="KW-0472">Membrane</keyword>
<evidence type="ECO:0008006" key="5">
    <source>
        <dbReference type="Google" id="ProtNLM"/>
    </source>
</evidence>
<dbReference type="AlphaFoldDB" id="Q73N22"/>
<evidence type="ECO:0000313" key="4">
    <source>
        <dbReference type="Proteomes" id="UP000008212"/>
    </source>
</evidence>
<evidence type="ECO:0000256" key="2">
    <source>
        <dbReference type="SAM" id="Phobius"/>
    </source>
</evidence>
<proteinExistence type="predicted"/>
<dbReference type="KEGG" id="tde:TDE_1334"/>
<sequence>MIVWEVKILRRSGTIGRIIVLLILIVLLVFGGLLWFDYLGLISSRSLFSPIYSFFGLKTPEGIAPLDSDEMANLENDRYEKRLMALELRSQELDKREEDVQTQENENKQVAEELDDRRLAIEEKEKNYNLLVVERDAREANIIQIAKYINGMPPEKAVSNLIAMDDQDIIDVLRAVEKIAAEEGKNSSVAYWFSLMPASRAAEIQRKMANKPVTFP</sequence>
<keyword evidence="1" id="KW-0175">Coiled coil</keyword>
<keyword evidence="2" id="KW-0812">Transmembrane</keyword>
<evidence type="ECO:0000313" key="3">
    <source>
        <dbReference type="EMBL" id="AAS11851.1"/>
    </source>
</evidence>
<keyword evidence="4" id="KW-1185">Reference proteome</keyword>
<dbReference type="Proteomes" id="UP000008212">
    <property type="component" value="Chromosome"/>
</dbReference>
<feature type="coiled-coil region" evidence="1">
    <location>
        <begin position="76"/>
        <end position="127"/>
    </location>
</feature>
<dbReference type="eggNOG" id="COG3334">
    <property type="taxonomic scope" value="Bacteria"/>
</dbReference>
<name>Q73N22_TREDE</name>